<keyword evidence="4" id="KW-0092">Biotin</keyword>
<dbReference type="InterPro" id="IPR005481">
    <property type="entry name" value="BC-like_N"/>
</dbReference>
<protein>
    <recommendedName>
        <fullName evidence="10">Acetyl-CoA carboxylase biotin carboxylase subunit</fullName>
    </recommendedName>
</protein>
<feature type="domain" description="ATP-grasp" evidence="6">
    <location>
        <begin position="119"/>
        <end position="317"/>
    </location>
</feature>
<dbReference type="EMBL" id="BNCJ01000008">
    <property type="protein sequence ID" value="GHF55465.1"/>
    <property type="molecule type" value="Genomic_DNA"/>
</dbReference>
<gene>
    <name evidence="8" type="ORF">GCM10017056_28680</name>
</gene>
<evidence type="ECO:0000256" key="3">
    <source>
        <dbReference type="ARBA" id="ARBA00022840"/>
    </source>
</evidence>
<dbReference type="GO" id="GO:0016874">
    <property type="term" value="F:ligase activity"/>
    <property type="evidence" value="ECO:0007669"/>
    <property type="project" value="UniProtKB-KW"/>
</dbReference>
<dbReference type="RefSeq" id="WP_189680784.1">
    <property type="nucleotide sequence ID" value="NZ_BNCJ01000008.1"/>
</dbReference>
<reference evidence="8" key="1">
    <citation type="journal article" date="2014" name="Int. J. Syst. Evol. Microbiol.">
        <title>Complete genome sequence of Corynebacterium casei LMG S-19264T (=DSM 44701T), isolated from a smear-ripened cheese.</title>
        <authorList>
            <consortium name="US DOE Joint Genome Institute (JGI-PGF)"/>
            <person name="Walter F."/>
            <person name="Albersmeier A."/>
            <person name="Kalinowski J."/>
            <person name="Ruckert C."/>
        </authorList>
    </citation>
    <scope>NUCLEOTIDE SEQUENCE</scope>
    <source>
        <strain evidence="8">KCTC 42650</strain>
    </source>
</reference>
<evidence type="ECO:0000259" key="6">
    <source>
        <dbReference type="PROSITE" id="PS50975"/>
    </source>
</evidence>
<evidence type="ECO:0000256" key="5">
    <source>
        <dbReference type="PROSITE-ProRule" id="PRU00409"/>
    </source>
</evidence>
<dbReference type="SUPFAM" id="SSF51246">
    <property type="entry name" value="Rudiment single hybrid motif"/>
    <property type="match status" value="1"/>
</dbReference>
<sequence>MHRLLVANRGEIACRIIRAAHAVGIPAVAVHSEADADLPHVAMADQAICLGPAPARQSYLDVDRLLAAAAETGCTMVHPGYGFLSENAGFARACAAAGLIFVGPVADHIELMGDKQNARDAAIAAGVPVLPGTGRLGEDEGEILAAGGRIGYPLLVKAVAGGGGHGMQRVETEAKLLATVARTRDFAARVFGDGGLYLERCLTRARHVEVQVFGFGAQGAVHLFERDCSLQRRHQKVIEEAPAPGLSAKVRAAMTEAAVSLARSINYSGAGTIEYLYDPETEGFYFLEMNTRIQVEHPVTEEITGVDLVAAQLRLAMAPETPPMLTQDDIRSTGAAMEARVYAENPDKRFLPSPGRIEGLHLPEMPGVRYEAGYVAGNEVTVHYDPLMLKIIAKGSDREEARTRLIAALGAMTIAGLTTNVNFLVSLLERADVVACDFDTGTIERPAAA</sequence>
<evidence type="ECO:0000313" key="9">
    <source>
        <dbReference type="Proteomes" id="UP000626220"/>
    </source>
</evidence>
<dbReference type="GO" id="GO:0005524">
    <property type="term" value="F:ATP binding"/>
    <property type="evidence" value="ECO:0007669"/>
    <property type="project" value="UniProtKB-UniRule"/>
</dbReference>
<dbReference type="SUPFAM" id="SSF56059">
    <property type="entry name" value="Glutathione synthetase ATP-binding domain-like"/>
    <property type="match status" value="1"/>
</dbReference>
<dbReference type="Gene3D" id="3.30.470.20">
    <property type="entry name" value="ATP-grasp fold, B domain"/>
    <property type="match status" value="1"/>
</dbReference>
<dbReference type="GO" id="GO:0046872">
    <property type="term" value="F:metal ion binding"/>
    <property type="evidence" value="ECO:0007669"/>
    <property type="project" value="InterPro"/>
</dbReference>
<dbReference type="PANTHER" id="PTHR18866">
    <property type="entry name" value="CARBOXYLASE:PYRUVATE/ACETYL-COA/PROPIONYL-COA CARBOXYLASE"/>
    <property type="match status" value="1"/>
</dbReference>
<dbReference type="AlphaFoldDB" id="A0A8J3GZF2"/>
<dbReference type="InterPro" id="IPR011764">
    <property type="entry name" value="Biotin_carboxylation_dom"/>
</dbReference>
<comment type="caution">
    <text evidence="8">The sequence shown here is derived from an EMBL/GenBank/DDBJ whole genome shotgun (WGS) entry which is preliminary data.</text>
</comment>
<proteinExistence type="predicted"/>
<dbReference type="Proteomes" id="UP000626220">
    <property type="component" value="Unassembled WGS sequence"/>
</dbReference>
<keyword evidence="1" id="KW-0436">Ligase</keyword>
<evidence type="ECO:0000256" key="4">
    <source>
        <dbReference type="ARBA" id="ARBA00023267"/>
    </source>
</evidence>
<name>A0A8J3GZF2_9RHOB</name>
<keyword evidence="3 5" id="KW-0067">ATP-binding</keyword>
<evidence type="ECO:0000256" key="1">
    <source>
        <dbReference type="ARBA" id="ARBA00022598"/>
    </source>
</evidence>
<dbReference type="PROSITE" id="PS50975">
    <property type="entry name" value="ATP_GRASP"/>
    <property type="match status" value="1"/>
</dbReference>
<dbReference type="InterPro" id="IPR011054">
    <property type="entry name" value="Rudment_hybrid_motif"/>
</dbReference>
<dbReference type="SMART" id="SM00878">
    <property type="entry name" value="Biotin_carb_C"/>
    <property type="match status" value="1"/>
</dbReference>
<dbReference type="Pfam" id="PF00289">
    <property type="entry name" value="Biotin_carb_N"/>
    <property type="match status" value="1"/>
</dbReference>
<keyword evidence="2 5" id="KW-0547">Nucleotide-binding</keyword>
<evidence type="ECO:0000313" key="8">
    <source>
        <dbReference type="EMBL" id="GHF55465.1"/>
    </source>
</evidence>
<dbReference type="Pfam" id="PF02785">
    <property type="entry name" value="Biotin_carb_C"/>
    <property type="match status" value="1"/>
</dbReference>
<dbReference type="InterPro" id="IPR005482">
    <property type="entry name" value="Biotin_COase_C"/>
</dbReference>
<dbReference type="PROSITE" id="PS00867">
    <property type="entry name" value="CPSASE_2"/>
    <property type="match status" value="1"/>
</dbReference>
<reference evidence="8" key="2">
    <citation type="submission" date="2020-09" db="EMBL/GenBank/DDBJ databases">
        <authorList>
            <person name="Sun Q."/>
            <person name="Kim S."/>
        </authorList>
    </citation>
    <scope>NUCLEOTIDE SEQUENCE</scope>
    <source>
        <strain evidence="8">KCTC 42650</strain>
    </source>
</reference>
<evidence type="ECO:0000256" key="2">
    <source>
        <dbReference type="ARBA" id="ARBA00022741"/>
    </source>
</evidence>
<accession>A0A8J3GZF2</accession>
<feature type="domain" description="Biotin carboxylation" evidence="7">
    <location>
        <begin position="1"/>
        <end position="448"/>
    </location>
</feature>
<dbReference type="InterPro" id="IPR005479">
    <property type="entry name" value="CPAse_ATP-bd"/>
</dbReference>
<dbReference type="InterPro" id="IPR016185">
    <property type="entry name" value="PreATP-grasp_dom_sf"/>
</dbReference>
<dbReference type="FunFam" id="3.40.50.20:FF:000010">
    <property type="entry name" value="Propionyl-CoA carboxylase subunit alpha"/>
    <property type="match status" value="1"/>
</dbReference>
<organism evidence="8 9">
    <name type="scientific">Seohaeicola zhoushanensis</name>
    <dbReference type="NCBI Taxonomy" id="1569283"/>
    <lineage>
        <taxon>Bacteria</taxon>
        <taxon>Pseudomonadati</taxon>
        <taxon>Pseudomonadota</taxon>
        <taxon>Alphaproteobacteria</taxon>
        <taxon>Rhodobacterales</taxon>
        <taxon>Roseobacteraceae</taxon>
        <taxon>Seohaeicola</taxon>
    </lineage>
</organism>
<dbReference type="Pfam" id="PF02786">
    <property type="entry name" value="CPSase_L_D2"/>
    <property type="match status" value="1"/>
</dbReference>
<keyword evidence="9" id="KW-1185">Reference proteome</keyword>
<dbReference type="PROSITE" id="PS50979">
    <property type="entry name" value="BC"/>
    <property type="match status" value="1"/>
</dbReference>
<evidence type="ECO:0008006" key="10">
    <source>
        <dbReference type="Google" id="ProtNLM"/>
    </source>
</evidence>
<evidence type="ECO:0000259" key="7">
    <source>
        <dbReference type="PROSITE" id="PS50979"/>
    </source>
</evidence>
<dbReference type="InterPro" id="IPR011761">
    <property type="entry name" value="ATP-grasp"/>
</dbReference>
<dbReference type="InterPro" id="IPR050856">
    <property type="entry name" value="Biotin_carboxylase_complex"/>
</dbReference>
<dbReference type="SUPFAM" id="SSF52440">
    <property type="entry name" value="PreATP-grasp domain"/>
    <property type="match status" value="1"/>
</dbReference>
<dbReference type="PANTHER" id="PTHR18866:SF33">
    <property type="entry name" value="METHYLCROTONOYL-COA CARBOXYLASE SUBUNIT ALPHA, MITOCHONDRIAL-RELATED"/>
    <property type="match status" value="1"/>
</dbReference>